<feature type="coiled-coil region" evidence="1">
    <location>
        <begin position="116"/>
        <end position="150"/>
    </location>
</feature>
<protein>
    <submittedName>
        <fullName evidence="2">Uncharacterized protein</fullName>
    </submittedName>
</protein>
<dbReference type="Proteomes" id="UP001152087">
    <property type="component" value="Unassembled WGS sequence"/>
</dbReference>
<organism evidence="2 3">
    <name type="scientific">Fusarium falciforme</name>
    <dbReference type="NCBI Taxonomy" id="195108"/>
    <lineage>
        <taxon>Eukaryota</taxon>
        <taxon>Fungi</taxon>
        <taxon>Dikarya</taxon>
        <taxon>Ascomycota</taxon>
        <taxon>Pezizomycotina</taxon>
        <taxon>Sordariomycetes</taxon>
        <taxon>Hypocreomycetidae</taxon>
        <taxon>Hypocreales</taxon>
        <taxon>Nectriaceae</taxon>
        <taxon>Fusarium</taxon>
        <taxon>Fusarium solani species complex</taxon>
    </lineage>
</organism>
<keyword evidence="1" id="KW-0175">Coiled coil</keyword>
<accession>A0A9W8RFJ8</accession>
<name>A0A9W8RFJ8_9HYPO</name>
<evidence type="ECO:0000313" key="3">
    <source>
        <dbReference type="Proteomes" id="UP001152087"/>
    </source>
</evidence>
<sequence>MTEETSASLKPRIYGLQILVSLLETIFNEQSMIQVRFRESLNLFTKDLAQAPDPDIGREQIRQWGKSFKSLLTKVIDRNSWLLRKLDIFLEKDVGLGDDGIPSGRYFQNLKRDPAVKKLLGELAELRRQLQDVNLELEQQRSACDDFRQEASIYPIC</sequence>
<keyword evidence="3" id="KW-1185">Reference proteome</keyword>
<proteinExistence type="predicted"/>
<evidence type="ECO:0000313" key="2">
    <source>
        <dbReference type="EMBL" id="KAJ4195899.1"/>
    </source>
</evidence>
<dbReference type="EMBL" id="JAOQAV010000003">
    <property type="protein sequence ID" value="KAJ4195899.1"/>
    <property type="molecule type" value="Genomic_DNA"/>
</dbReference>
<gene>
    <name evidence="2" type="ORF">NW755_002062</name>
</gene>
<comment type="caution">
    <text evidence="2">The sequence shown here is derived from an EMBL/GenBank/DDBJ whole genome shotgun (WGS) entry which is preliminary data.</text>
</comment>
<evidence type="ECO:0000256" key="1">
    <source>
        <dbReference type="SAM" id="Coils"/>
    </source>
</evidence>
<dbReference type="AlphaFoldDB" id="A0A9W8RFJ8"/>
<reference evidence="2" key="1">
    <citation type="submission" date="2022-09" db="EMBL/GenBank/DDBJ databases">
        <title>Fusarium specimens isolated from Avocado Roots.</title>
        <authorList>
            <person name="Stajich J."/>
            <person name="Roper C."/>
            <person name="Heimlech-Rivalta G."/>
        </authorList>
    </citation>
    <scope>NUCLEOTIDE SEQUENCE</scope>
    <source>
        <strain evidence="2">A02</strain>
    </source>
</reference>